<feature type="region of interest" description="Disordered" evidence="2">
    <location>
        <begin position="389"/>
        <end position="410"/>
    </location>
</feature>
<keyword evidence="1" id="KW-0193">Cuticle</keyword>
<reference evidence="4 5" key="1">
    <citation type="submission" date="2015-07" db="EMBL/GenBank/DDBJ databases">
        <title>The genome of Habropoda laboriosa.</title>
        <authorList>
            <person name="Pan H."/>
            <person name="Kapheim K."/>
        </authorList>
    </citation>
    <scope>NUCLEOTIDE SEQUENCE [LARGE SCALE GENOMIC DNA]</scope>
    <source>
        <strain evidence="4">0110345459</strain>
    </source>
</reference>
<dbReference type="PANTHER" id="PTHR10380">
    <property type="entry name" value="CUTICLE PROTEIN"/>
    <property type="match status" value="1"/>
</dbReference>
<dbReference type="GO" id="GO:0008010">
    <property type="term" value="F:structural constituent of chitin-based larval cuticle"/>
    <property type="evidence" value="ECO:0007669"/>
    <property type="project" value="TreeGrafter"/>
</dbReference>
<protein>
    <submittedName>
        <fullName evidence="4">Protein lethal(3)malignant blood neoplasm 1</fullName>
    </submittedName>
</protein>
<dbReference type="Proteomes" id="UP000053825">
    <property type="component" value="Unassembled WGS sequence"/>
</dbReference>
<gene>
    <name evidence="4" type="ORF">WH47_06424</name>
</gene>
<evidence type="ECO:0000313" key="5">
    <source>
        <dbReference type="Proteomes" id="UP000053825"/>
    </source>
</evidence>
<dbReference type="InterPro" id="IPR000618">
    <property type="entry name" value="Insect_cuticle"/>
</dbReference>
<evidence type="ECO:0000313" key="4">
    <source>
        <dbReference type="EMBL" id="KOC68632.1"/>
    </source>
</evidence>
<evidence type="ECO:0000256" key="2">
    <source>
        <dbReference type="SAM" id="MobiDB-lite"/>
    </source>
</evidence>
<accession>A0A0L7RCA8</accession>
<feature type="transmembrane region" description="Helical" evidence="3">
    <location>
        <begin position="78"/>
        <end position="97"/>
    </location>
</feature>
<keyword evidence="3" id="KW-0812">Transmembrane</keyword>
<evidence type="ECO:0000256" key="1">
    <source>
        <dbReference type="PROSITE-ProRule" id="PRU00497"/>
    </source>
</evidence>
<keyword evidence="5" id="KW-1185">Reference proteome</keyword>
<feature type="transmembrane region" description="Helical" evidence="3">
    <location>
        <begin position="6"/>
        <end position="24"/>
    </location>
</feature>
<keyword evidence="3" id="KW-1133">Transmembrane helix</keyword>
<feature type="compositionally biased region" description="Basic and acidic residues" evidence="2">
    <location>
        <begin position="389"/>
        <end position="403"/>
    </location>
</feature>
<dbReference type="InterPro" id="IPR050468">
    <property type="entry name" value="Cuticle_Struct_Prot"/>
</dbReference>
<dbReference type="PROSITE" id="PS51155">
    <property type="entry name" value="CHIT_BIND_RR_2"/>
    <property type="match status" value="2"/>
</dbReference>
<dbReference type="GO" id="GO:0062129">
    <property type="term" value="C:chitin-based extracellular matrix"/>
    <property type="evidence" value="ECO:0007669"/>
    <property type="project" value="TreeGrafter"/>
</dbReference>
<dbReference type="OrthoDB" id="6362401at2759"/>
<dbReference type="Pfam" id="PF00379">
    <property type="entry name" value="Chitin_bind_4"/>
    <property type="match status" value="2"/>
</dbReference>
<dbReference type="EMBL" id="KQ414615">
    <property type="protein sequence ID" value="KOC68632.1"/>
    <property type="molecule type" value="Genomic_DNA"/>
</dbReference>
<dbReference type="AlphaFoldDB" id="A0A0L7RCA8"/>
<dbReference type="PANTHER" id="PTHR10380:SF119">
    <property type="entry name" value="PROTEIN LETHAL(3)MALIGNANT BLOOD NEOPLASM 1"/>
    <property type="match status" value="1"/>
</dbReference>
<organism evidence="4 5">
    <name type="scientific">Habropoda laboriosa</name>
    <dbReference type="NCBI Taxonomy" id="597456"/>
    <lineage>
        <taxon>Eukaryota</taxon>
        <taxon>Metazoa</taxon>
        <taxon>Ecdysozoa</taxon>
        <taxon>Arthropoda</taxon>
        <taxon>Hexapoda</taxon>
        <taxon>Insecta</taxon>
        <taxon>Pterygota</taxon>
        <taxon>Neoptera</taxon>
        <taxon>Endopterygota</taxon>
        <taxon>Hymenoptera</taxon>
        <taxon>Apocrita</taxon>
        <taxon>Aculeata</taxon>
        <taxon>Apoidea</taxon>
        <taxon>Anthophila</taxon>
        <taxon>Apidae</taxon>
        <taxon>Habropoda</taxon>
    </lineage>
</organism>
<proteinExistence type="predicted"/>
<sequence>MNRVETIFWYFCIAVVFGGFVVRAEEHSNSTLRFNVTRGITLYVTNEGASVTLRMSSLLKQVQVEGRSTGRLKFKKGILKRIGMAMMMAPLLMQLMSLPGTLASIKMSLLRSILIGKIALAVMFYSAVRNSQKSEVVVVHKPEYHQHYYNPYHQPEDEDEDGCVLCVLCAISSWNFAKADDTSEENRPYEFAFNIVDFQHRYEKKDADGIITGEYGFITADGVYHETGYATDKDGDFIITRMTYRRIKSLKDAQAIFKDRPEAAKKLAEAVARACSACKIAVKTGSTTQTTPTVATATTQRTPSPVLQAMLKVLIETKNDDAKDSSNERRGKSLPNEVVKSMVDSAKRFVKKEQATTSNSTNTVLNDQTLEKMANDLYYRFNYTITSHGHQEDGYRSGSKDGSYRAQSENGVDTRVKYLSNEFGHQPNISFVPNSDATSNENERLEGYSFLWYWS</sequence>
<keyword evidence="3" id="KW-0472">Membrane</keyword>
<name>A0A0L7RCA8_9HYME</name>
<evidence type="ECO:0000256" key="3">
    <source>
        <dbReference type="SAM" id="Phobius"/>
    </source>
</evidence>
<feature type="transmembrane region" description="Helical" evidence="3">
    <location>
        <begin position="109"/>
        <end position="128"/>
    </location>
</feature>